<comment type="caution">
    <text evidence="2">The sequence shown here is derived from an EMBL/GenBank/DDBJ whole genome shotgun (WGS) entry which is preliminary data.</text>
</comment>
<dbReference type="OrthoDB" id="8068875at2759"/>
<dbReference type="AlphaFoldDB" id="A0A2N5UL66"/>
<dbReference type="STRING" id="200324.A0A2N5UL66"/>
<evidence type="ECO:0000313" key="4">
    <source>
        <dbReference type="Proteomes" id="UP000235392"/>
    </source>
</evidence>
<evidence type="ECO:0000313" key="3">
    <source>
        <dbReference type="Proteomes" id="UP000235388"/>
    </source>
</evidence>
<proteinExistence type="predicted"/>
<dbReference type="Proteomes" id="UP000235392">
    <property type="component" value="Unassembled WGS sequence"/>
</dbReference>
<evidence type="ECO:0000313" key="1">
    <source>
        <dbReference type="EMBL" id="PLW26749.1"/>
    </source>
</evidence>
<gene>
    <name evidence="2" type="ORF">PCANC_12489</name>
    <name evidence="1" type="ORF">PCASD_23290</name>
</gene>
<keyword evidence="3" id="KW-1185">Reference proteome</keyword>
<evidence type="ECO:0000313" key="2">
    <source>
        <dbReference type="EMBL" id="PLW38495.1"/>
    </source>
</evidence>
<protein>
    <submittedName>
        <fullName evidence="2">Uncharacterized protein</fullName>
    </submittedName>
</protein>
<organism evidence="2 3">
    <name type="scientific">Puccinia coronata f. sp. avenae</name>
    <dbReference type="NCBI Taxonomy" id="200324"/>
    <lineage>
        <taxon>Eukaryota</taxon>
        <taxon>Fungi</taxon>
        <taxon>Dikarya</taxon>
        <taxon>Basidiomycota</taxon>
        <taxon>Pucciniomycotina</taxon>
        <taxon>Pucciniomycetes</taxon>
        <taxon>Pucciniales</taxon>
        <taxon>Pucciniaceae</taxon>
        <taxon>Puccinia</taxon>
    </lineage>
</organism>
<dbReference type="Proteomes" id="UP000235388">
    <property type="component" value="Unassembled WGS sequence"/>
</dbReference>
<sequence>MLLGLLQDGKQDTATINCSFSQVYTRASKTLTTVTPKSTSKLRRTTHVGPLTHFPGEVVPNLIALRCLEALPLLMSSNDRVPIYFLTKQEVHVALHRCSAKNGKESITSLVVLIGKPLTALAKKSEETKNQHASASTSAVPTGTLNEAGEALATSKKENSYNGSIYPTRPIYSISLALTRRSKAECRGNLNGRMPPSLTLCRREIGS</sequence>
<dbReference type="EMBL" id="PGCI01000445">
    <property type="protein sequence ID" value="PLW26749.1"/>
    <property type="molecule type" value="Genomic_DNA"/>
</dbReference>
<reference evidence="3 4" key="1">
    <citation type="submission" date="2017-11" db="EMBL/GenBank/DDBJ databases">
        <title>De novo assembly and phasing of dikaryotic genomes from two isolates of Puccinia coronata f. sp. avenae, the causal agent of oat crown rust.</title>
        <authorList>
            <person name="Miller M.E."/>
            <person name="Zhang Y."/>
            <person name="Omidvar V."/>
            <person name="Sperschneider J."/>
            <person name="Schwessinger B."/>
            <person name="Raley C."/>
            <person name="Palmer J.M."/>
            <person name="Garnica D."/>
            <person name="Upadhyaya N."/>
            <person name="Rathjen J."/>
            <person name="Taylor J.M."/>
            <person name="Park R.F."/>
            <person name="Dodds P.N."/>
            <person name="Hirsch C.D."/>
            <person name="Kianian S.F."/>
            <person name="Figueroa M."/>
        </authorList>
    </citation>
    <scope>NUCLEOTIDE SEQUENCE [LARGE SCALE GENOMIC DNA]</scope>
    <source>
        <strain evidence="2">12NC29</strain>
        <strain evidence="1">12SD80</strain>
    </source>
</reference>
<dbReference type="EMBL" id="PGCJ01000207">
    <property type="protein sequence ID" value="PLW38495.1"/>
    <property type="molecule type" value="Genomic_DNA"/>
</dbReference>
<accession>A0A2N5UL66</accession>
<name>A0A2N5UL66_9BASI</name>